<dbReference type="EMBL" id="WNWR01000263">
    <property type="protein sequence ID" value="KAE9986210.1"/>
    <property type="molecule type" value="Genomic_DNA"/>
</dbReference>
<name>A0A8H3Z5D0_VENIN</name>
<feature type="domain" description="Cytochrome b561" evidence="9">
    <location>
        <begin position="75"/>
        <end position="202"/>
    </location>
</feature>
<comment type="subcellular location">
    <subcellularLocation>
        <location evidence="1">Membrane</location>
    </subcellularLocation>
</comment>
<feature type="transmembrane region" description="Helical" evidence="8">
    <location>
        <begin position="74"/>
        <end position="95"/>
    </location>
</feature>
<dbReference type="GO" id="GO:0016020">
    <property type="term" value="C:membrane"/>
    <property type="evidence" value="ECO:0007669"/>
    <property type="project" value="UniProtKB-SubCell"/>
</dbReference>
<keyword evidence="5 8" id="KW-1133">Transmembrane helix</keyword>
<evidence type="ECO:0000313" key="10">
    <source>
        <dbReference type="EMBL" id="KAE9983798.1"/>
    </source>
</evidence>
<organism evidence="10 12">
    <name type="scientific">Venturia inaequalis</name>
    <name type="common">Apple scab fungus</name>
    <dbReference type="NCBI Taxonomy" id="5025"/>
    <lineage>
        <taxon>Eukaryota</taxon>
        <taxon>Fungi</taxon>
        <taxon>Dikarya</taxon>
        <taxon>Ascomycota</taxon>
        <taxon>Pezizomycotina</taxon>
        <taxon>Dothideomycetes</taxon>
        <taxon>Pleosporomycetidae</taxon>
        <taxon>Venturiales</taxon>
        <taxon>Venturiaceae</taxon>
        <taxon>Venturia</taxon>
    </lineage>
</organism>
<evidence type="ECO:0000313" key="12">
    <source>
        <dbReference type="Proteomes" id="UP000433883"/>
    </source>
</evidence>
<evidence type="ECO:0000256" key="6">
    <source>
        <dbReference type="ARBA" id="ARBA00023136"/>
    </source>
</evidence>
<keyword evidence="4" id="KW-0249">Electron transport</keyword>
<evidence type="ECO:0000259" key="9">
    <source>
        <dbReference type="SMART" id="SM00665"/>
    </source>
</evidence>
<dbReference type="Proteomes" id="UP000490939">
    <property type="component" value="Unassembled WGS sequence"/>
</dbReference>
<evidence type="ECO:0000256" key="2">
    <source>
        <dbReference type="ARBA" id="ARBA00022448"/>
    </source>
</evidence>
<dbReference type="PANTHER" id="PTHR47797">
    <property type="entry name" value="DEHYDROGENASE, PUTATIVE (AFU_ORTHOLOGUE AFUA_8G05805)-RELATED"/>
    <property type="match status" value="1"/>
</dbReference>
<proteinExistence type="predicted"/>
<dbReference type="EMBL" id="WNWQ01000024">
    <property type="protein sequence ID" value="KAE9983798.1"/>
    <property type="molecule type" value="Genomic_DNA"/>
</dbReference>
<feature type="compositionally biased region" description="Polar residues" evidence="7">
    <location>
        <begin position="250"/>
        <end position="259"/>
    </location>
</feature>
<keyword evidence="6 8" id="KW-0472">Membrane</keyword>
<dbReference type="CDD" id="cd08760">
    <property type="entry name" value="Cyt_b561_FRRS1_like"/>
    <property type="match status" value="1"/>
</dbReference>
<evidence type="ECO:0000256" key="4">
    <source>
        <dbReference type="ARBA" id="ARBA00022982"/>
    </source>
</evidence>
<evidence type="ECO:0000256" key="8">
    <source>
        <dbReference type="SAM" id="Phobius"/>
    </source>
</evidence>
<evidence type="ECO:0000313" key="11">
    <source>
        <dbReference type="EMBL" id="KAE9986210.1"/>
    </source>
</evidence>
<feature type="transmembrane region" description="Helical" evidence="8">
    <location>
        <begin position="102"/>
        <end position="124"/>
    </location>
</feature>
<reference evidence="10 12" key="1">
    <citation type="submission" date="2019-11" db="EMBL/GenBank/DDBJ databases">
        <title>Venturia inaequalis Genome Resource.</title>
        <authorList>
            <person name="Lichtner F.J."/>
        </authorList>
    </citation>
    <scope>NUCLEOTIDE SEQUENCE [LARGE SCALE GENOMIC DNA]</scope>
    <source>
        <strain evidence="10">Bline_iso_100314</strain>
        <strain evidence="11 13">DMI_063113</strain>
    </source>
</reference>
<protein>
    <recommendedName>
        <fullName evidence="9">Cytochrome b561 domain-containing protein</fullName>
    </recommendedName>
</protein>
<feature type="transmembrane region" description="Helical" evidence="8">
    <location>
        <begin position="144"/>
        <end position="165"/>
    </location>
</feature>
<dbReference type="InterPro" id="IPR006593">
    <property type="entry name" value="Cyt_b561/ferric_Rdtase_TM"/>
</dbReference>
<dbReference type="Proteomes" id="UP000433883">
    <property type="component" value="Unassembled WGS sequence"/>
</dbReference>
<feature type="transmembrane region" description="Helical" evidence="8">
    <location>
        <begin position="185"/>
        <end position="207"/>
    </location>
</feature>
<feature type="transmembrane region" description="Helical" evidence="8">
    <location>
        <begin position="213"/>
        <end position="236"/>
    </location>
</feature>
<accession>A0A8H3Z5D0</accession>
<dbReference type="PANTHER" id="PTHR47797:SF1">
    <property type="entry name" value="CYTOCHROME B561 DOMAIN-CONTAINING PROTEIN-RELATED"/>
    <property type="match status" value="1"/>
</dbReference>
<evidence type="ECO:0000256" key="7">
    <source>
        <dbReference type="SAM" id="MobiDB-lite"/>
    </source>
</evidence>
<evidence type="ECO:0000256" key="3">
    <source>
        <dbReference type="ARBA" id="ARBA00022692"/>
    </source>
</evidence>
<gene>
    <name evidence="10" type="ORF">BLS_003714</name>
    <name evidence="11" type="ORF">EG327_004425</name>
</gene>
<keyword evidence="3 8" id="KW-0812">Transmembrane</keyword>
<dbReference type="AlphaFoldDB" id="A0A8H3Z5D0"/>
<feature type="compositionally biased region" description="Basic and acidic residues" evidence="7">
    <location>
        <begin position="263"/>
        <end position="273"/>
    </location>
</feature>
<keyword evidence="13" id="KW-1185">Reference proteome</keyword>
<evidence type="ECO:0000313" key="13">
    <source>
        <dbReference type="Proteomes" id="UP000490939"/>
    </source>
</evidence>
<sequence length="273" mass="29710">MNWCYYHPGQCSHAQYGGYYGGFSGGNNGGGNNGGGNNGGSSSGGGTFGDGNGGFNGISSFLGFDINKAEAIRLAHGVIACLAWVIFFPLGAIFIRILPGRFALIMHALFQLFAYVLYIIAFALGCWMASNIRFGGFFNFYKNYHPIIGIIVFAFLFFQPILGILHHLGFKKTGGRSFVSYLHLWLGRLLITLGIINGGLGLMFARNVRRRTYIAYGVVAGFFWLMWVLAACIGAFRRRKHVPVAARYASGTSGASTPTRRGYGRETKPATYA</sequence>
<keyword evidence="2" id="KW-0813">Transport</keyword>
<evidence type="ECO:0000256" key="1">
    <source>
        <dbReference type="ARBA" id="ARBA00004370"/>
    </source>
</evidence>
<comment type="caution">
    <text evidence="10">The sequence shown here is derived from an EMBL/GenBank/DDBJ whole genome shotgun (WGS) entry which is preliminary data.</text>
</comment>
<dbReference type="SMART" id="SM00665">
    <property type="entry name" value="B561"/>
    <property type="match status" value="1"/>
</dbReference>
<evidence type="ECO:0000256" key="5">
    <source>
        <dbReference type="ARBA" id="ARBA00022989"/>
    </source>
</evidence>
<feature type="region of interest" description="Disordered" evidence="7">
    <location>
        <begin position="250"/>
        <end position="273"/>
    </location>
</feature>
<dbReference type="Gene3D" id="1.20.120.1770">
    <property type="match status" value="1"/>
</dbReference>